<evidence type="ECO:0000256" key="1">
    <source>
        <dbReference type="ARBA" id="ARBA00023015"/>
    </source>
</evidence>
<dbReference type="PRINTS" id="PR00032">
    <property type="entry name" value="HTHARAC"/>
</dbReference>
<feature type="domain" description="HTH araC/xylS-type" evidence="4">
    <location>
        <begin position="196"/>
        <end position="297"/>
    </location>
</feature>
<protein>
    <submittedName>
        <fullName evidence="5">Transcriptional regulator</fullName>
    </submittedName>
</protein>
<evidence type="ECO:0000313" key="6">
    <source>
        <dbReference type="Proteomes" id="UP000051950"/>
    </source>
</evidence>
<dbReference type="AlphaFoldDB" id="A0A0T5VMT8"/>
<organism evidence="5 6">
    <name type="scientific">Pedobacter ginsenosidimutans</name>
    <dbReference type="NCBI Taxonomy" id="687842"/>
    <lineage>
        <taxon>Bacteria</taxon>
        <taxon>Pseudomonadati</taxon>
        <taxon>Bacteroidota</taxon>
        <taxon>Sphingobacteriia</taxon>
        <taxon>Sphingobacteriales</taxon>
        <taxon>Sphingobacteriaceae</taxon>
        <taxon>Pedobacter</taxon>
    </lineage>
</organism>
<keyword evidence="2" id="KW-0238">DNA-binding</keyword>
<evidence type="ECO:0000256" key="3">
    <source>
        <dbReference type="ARBA" id="ARBA00023163"/>
    </source>
</evidence>
<dbReference type="InterPro" id="IPR009057">
    <property type="entry name" value="Homeodomain-like_sf"/>
</dbReference>
<evidence type="ECO:0000259" key="4">
    <source>
        <dbReference type="PROSITE" id="PS01124"/>
    </source>
</evidence>
<dbReference type="Proteomes" id="UP000051950">
    <property type="component" value="Unassembled WGS sequence"/>
</dbReference>
<dbReference type="PANTHER" id="PTHR43280:SF32">
    <property type="entry name" value="TRANSCRIPTIONAL REGULATORY PROTEIN"/>
    <property type="match status" value="1"/>
</dbReference>
<comment type="caution">
    <text evidence="5">The sequence shown here is derived from an EMBL/GenBank/DDBJ whole genome shotgun (WGS) entry which is preliminary data.</text>
</comment>
<dbReference type="RefSeq" id="WP_057933259.1">
    <property type="nucleotide sequence ID" value="NZ_LMZQ01000012.1"/>
</dbReference>
<dbReference type="Gene3D" id="1.10.10.60">
    <property type="entry name" value="Homeodomain-like"/>
    <property type="match status" value="2"/>
</dbReference>
<reference evidence="5 6" key="1">
    <citation type="submission" date="2015-11" db="EMBL/GenBank/DDBJ databases">
        <title>Sequence of Pedobacter ginsenosidimutans.</title>
        <authorList>
            <person name="Carson E."/>
            <person name="Keyser V."/>
            <person name="Newman J."/>
            <person name="Miller J."/>
        </authorList>
    </citation>
    <scope>NUCLEOTIDE SEQUENCE [LARGE SCALE GENOMIC DNA]</scope>
    <source>
        <strain evidence="5 6">KACC 14530</strain>
    </source>
</reference>
<keyword evidence="3" id="KW-0804">Transcription</keyword>
<gene>
    <name evidence="5" type="ORF">ASU31_15895</name>
</gene>
<proteinExistence type="predicted"/>
<sequence length="299" mass="34670">MGNPLRIESVAQINNERGQKTLHPLVSVLDQSLSKPVKETRYISDVYMIFLKDEKCGEMKYGRNHYDYEEGTLLFIAPGQVFGFEESENMIQPTGWGLFFHPDLIRGTHLGKCINEYSFFSYDVNEALHVSDAEREIVLECFNKIRYELAHAIDKHSRTLIVSNIEMFLNYSVRFYDRQFLTREHIHKDVLTGFEGLLNDYFQSEKLQTQGLPSVSYCAAQLNLSPKYFGDLVKKETGKSALEYIHLKLIDAAKEQILDLSKSVSEVAYMLGFKYPSHFTRFFKQQVGYSPNEYRNSMN</sequence>
<dbReference type="GO" id="GO:0043565">
    <property type="term" value="F:sequence-specific DNA binding"/>
    <property type="evidence" value="ECO:0007669"/>
    <property type="project" value="InterPro"/>
</dbReference>
<dbReference type="GO" id="GO:0003700">
    <property type="term" value="F:DNA-binding transcription factor activity"/>
    <property type="evidence" value="ECO:0007669"/>
    <property type="project" value="InterPro"/>
</dbReference>
<dbReference type="EMBL" id="LMZQ01000012">
    <property type="protein sequence ID" value="KRT15153.1"/>
    <property type="molecule type" value="Genomic_DNA"/>
</dbReference>
<dbReference type="STRING" id="687842.ASU31_15895"/>
<dbReference type="PROSITE" id="PS01124">
    <property type="entry name" value="HTH_ARAC_FAMILY_2"/>
    <property type="match status" value="1"/>
</dbReference>
<dbReference type="PANTHER" id="PTHR43280">
    <property type="entry name" value="ARAC-FAMILY TRANSCRIPTIONAL REGULATOR"/>
    <property type="match status" value="1"/>
</dbReference>
<accession>A0A0T5VMT8</accession>
<name>A0A0T5VMT8_9SPHI</name>
<dbReference type="SMART" id="SM00342">
    <property type="entry name" value="HTH_ARAC"/>
    <property type="match status" value="1"/>
</dbReference>
<evidence type="ECO:0000256" key="2">
    <source>
        <dbReference type="ARBA" id="ARBA00023125"/>
    </source>
</evidence>
<dbReference type="OrthoDB" id="9816214at2"/>
<keyword evidence="6" id="KW-1185">Reference proteome</keyword>
<keyword evidence="1" id="KW-0805">Transcription regulation</keyword>
<dbReference type="Pfam" id="PF12833">
    <property type="entry name" value="HTH_18"/>
    <property type="match status" value="1"/>
</dbReference>
<dbReference type="InterPro" id="IPR020449">
    <property type="entry name" value="Tscrpt_reg_AraC-type_HTH"/>
</dbReference>
<dbReference type="InterPro" id="IPR018060">
    <property type="entry name" value="HTH_AraC"/>
</dbReference>
<dbReference type="SUPFAM" id="SSF46689">
    <property type="entry name" value="Homeodomain-like"/>
    <property type="match status" value="1"/>
</dbReference>
<evidence type="ECO:0000313" key="5">
    <source>
        <dbReference type="EMBL" id="KRT15153.1"/>
    </source>
</evidence>